<evidence type="ECO:0000313" key="2">
    <source>
        <dbReference type="Proteomes" id="UP001370490"/>
    </source>
</evidence>
<evidence type="ECO:0000313" key="1">
    <source>
        <dbReference type="EMBL" id="KAK6941584.1"/>
    </source>
</evidence>
<dbReference type="EMBL" id="JBAMMX010000004">
    <property type="protein sequence ID" value="KAK6941584.1"/>
    <property type="molecule type" value="Genomic_DNA"/>
</dbReference>
<sequence>MATEVKCNIPFVAVGSRHLSVKPFMEMIIDPEGGGYIDHHEISNRYNPDRPTFVKFYPKGVAANEAKTYMTASDIMQCTEITLTYENGKVTVGKVFKPNNIIARIFLRFRGFWKKIESVEGELAV</sequence>
<dbReference type="AlphaFoldDB" id="A0AAN8W1I8"/>
<keyword evidence="2" id="KW-1185">Reference proteome</keyword>
<gene>
    <name evidence="1" type="ORF">RJ641_026961</name>
</gene>
<dbReference type="Proteomes" id="UP001370490">
    <property type="component" value="Unassembled WGS sequence"/>
</dbReference>
<comment type="caution">
    <text evidence="1">The sequence shown here is derived from an EMBL/GenBank/DDBJ whole genome shotgun (WGS) entry which is preliminary data.</text>
</comment>
<proteinExistence type="predicted"/>
<name>A0AAN8W1I8_9MAGN</name>
<reference evidence="1 2" key="1">
    <citation type="submission" date="2023-12" db="EMBL/GenBank/DDBJ databases">
        <title>A high-quality genome assembly for Dillenia turbinata (Dilleniales).</title>
        <authorList>
            <person name="Chanderbali A."/>
        </authorList>
    </citation>
    <scope>NUCLEOTIDE SEQUENCE [LARGE SCALE GENOMIC DNA]</scope>
    <source>
        <strain evidence="1">LSX21</strain>
        <tissue evidence="1">Leaf</tissue>
    </source>
</reference>
<protein>
    <submittedName>
        <fullName evidence="1">Uncharacterized protein</fullName>
    </submittedName>
</protein>
<accession>A0AAN8W1I8</accession>
<organism evidence="1 2">
    <name type="scientific">Dillenia turbinata</name>
    <dbReference type="NCBI Taxonomy" id="194707"/>
    <lineage>
        <taxon>Eukaryota</taxon>
        <taxon>Viridiplantae</taxon>
        <taxon>Streptophyta</taxon>
        <taxon>Embryophyta</taxon>
        <taxon>Tracheophyta</taxon>
        <taxon>Spermatophyta</taxon>
        <taxon>Magnoliopsida</taxon>
        <taxon>eudicotyledons</taxon>
        <taxon>Gunneridae</taxon>
        <taxon>Pentapetalae</taxon>
        <taxon>Dilleniales</taxon>
        <taxon>Dilleniaceae</taxon>
        <taxon>Dillenia</taxon>
    </lineage>
</organism>